<dbReference type="SUPFAM" id="SSF53474">
    <property type="entry name" value="alpha/beta-Hydrolases"/>
    <property type="match status" value="1"/>
</dbReference>
<dbReference type="InterPro" id="IPR050261">
    <property type="entry name" value="FrsA_esterase"/>
</dbReference>
<dbReference type="PANTHER" id="PTHR22946:SF8">
    <property type="entry name" value="ACETYL XYLAN ESTERASE DOMAIN-CONTAINING PROTEIN"/>
    <property type="match status" value="1"/>
</dbReference>
<reference evidence="2" key="1">
    <citation type="submission" date="2006-10" db="EMBL/GenBank/DDBJ databases">
        <title>Complete sequence of Solibacter usitatus Ellin6076.</title>
        <authorList>
            <consortium name="US DOE Joint Genome Institute"/>
            <person name="Copeland A."/>
            <person name="Lucas S."/>
            <person name="Lapidus A."/>
            <person name="Barry K."/>
            <person name="Detter J.C."/>
            <person name="Glavina del Rio T."/>
            <person name="Hammon N."/>
            <person name="Israni S."/>
            <person name="Dalin E."/>
            <person name="Tice H."/>
            <person name="Pitluck S."/>
            <person name="Thompson L.S."/>
            <person name="Brettin T."/>
            <person name="Bruce D."/>
            <person name="Han C."/>
            <person name="Tapia R."/>
            <person name="Gilna P."/>
            <person name="Schmutz J."/>
            <person name="Larimer F."/>
            <person name="Land M."/>
            <person name="Hauser L."/>
            <person name="Kyrpides N."/>
            <person name="Mikhailova N."/>
            <person name="Janssen P.H."/>
            <person name="Kuske C.R."/>
            <person name="Richardson P."/>
        </authorList>
    </citation>
    <scope>NUCLEOTIDE SEQUENCE</scope>
    <source>
        <strain evidence="2">Ellin6076</strain>
    </source>
</reference>
<proteinExistence type="predicted"/>
<dbReference type="HOGENOM" id="CLU_1165213_0_0_0"/>
<gene>
    <name evidence="2" type="ordered locus">Acid_6091</name>
</gene>
<dbReference type="eggNOG" id="COG1073">
    <property type="taxonomic scope" value="Bacteria"/>
</dbReference>
<dbReference type="STRING" id="234267.Acid_6091"/>
<dbReference type="InParanoid" id="Q01TJ8"/>
<dbReference type="EMBL" id="CP000473">
    <property type="protein sequence ID" value="ABJ87022.1"/>
    <property type="molecule type" value="Genomic_DNA"/>
</dbReference>
<dbReference type="AlphaFoldDB" id="Q01TJ8"/>
<evidence type="ECO:0008006" key="3">
    <source>
        <dbReference type="Google" id="ProtNLM"/>
    </source>
</evidence>
<dbReference type="Gene3D" id="3.40.50.1820">
    <property type="entry name" value="alpha/beta hydrolase"/>
    <property type="match status" value="1"/>
</dbReference>
<organism evidence="2">
    <name type="scientific">Solibacter usitatus (strain Ellin6076)</name>
    <dbReference type="NCBI Taxonomy" id="234267"/>
    <lineage>
        <taxon>Bacteria</taxon>
        <taxon>Pseudomonadati</taxon>
        <taxon>Acidobacteriota</taxon>
        <taxon>Terriglobia</taxon>
        <taxon>Bryobacterales</taxon>
        <taxon>Solibacteraceae</taxon>
        <taxon>Candidatus Solibacter</taxon>
    </lineage>
</organism>
<feature type="region of interest" description="Disordered" evidence="1">
    <location>
        <begin position="219"/>
        <end position="238"/>
    </location>
</feature>
<dbReference type="InterPro" id="IPR029058">
    <property type="entry name" value="AB_hydrolase_fold"/>
</dbReference>
<evidence type="ECO:0000313" key="2">
    <source>
        <dbReference type="EMBL" id="ABJ87022.1"/>
    </source>
</evidence>
<protein>
    <recommendedName>
        <fullName evidence="3">Acetyl xylan esterase domain-containing protein</fullName>
    </recommendedName>
</protein>
<name>Q01TJ8_SOLUE</name>
<sequence precursor="true">MITRRRILGSACALAVGALRAQPPAGGIRYREYARCLPDYLADLAADAYARRNARLASLTTPAAIRDYQAWARRTFQQLAGELPERTPLNLRTIGTLERDRYTVDKIVYESRPGLFVTANLYLPKNGTPPYPGVLFQLGHSAPGKSYGLYQRCCQGLVQLGYVVLAFDLIGQGERNFMKRTPTQEHTVPGRQMLLVGETATGALLWDAIRSLDVLASHPKVDPRRPHRPANRAAAPSR</sequence>
<dbReference type="PANTHER" id="PTHR22946">
    <property type="entry name" value="DIENELACTONE HYDROLASE DOMAIN-CONTAINING PROTEIN-RELATED"/>
    <property type="match status" value="1"/>
</dbReference>
<evidence type="ECO:0000256" key="1">
    <source>
        <dbReference type="SAM" id="MobiDB-lite"/>
    </source>
</evidence>
<dbReference type="KEGG" id="sus:Acid_6091"/>
<accession>Q01TJ8</accession>